<evidence type="ECO:0008006" key="3">
    <source>
        <dbReference type="Google" id="ProtNLM"/>
    </source>
</evidence>
<comment type="caution">
    <text evidence="1">The sequence shown here is derived from an EMBL/GenBank/DDBJ whole genome shotgun (WGS) entry which is preliminary data.</text>
</comment>
<gene>
    <name evidence="1" type="ORF">PCOR1329_LOCUS9932</name>
</gene>
<dbReference type="Proteomes" id="UP001189429">
    <property type="component" value="Unassembled WGS sequence"/>
</dbReference>
<name>A0ABN9Q9Y2_9DINO</name>
<sequence>SWCDPNDALASSEARAMIWYLPSGEVVLNEETVFKPPLPGPPVFVHLSSAGLRAQLAEALDGGLTLRLQAAAAARGVRLRCHPSCEAPRYEAGPLEAHGASAEGGAGAGGLAVGLTVEVEGAGARAGWLEKEVHFVPRLSQAPAFVWAETCARDLRGGGAAAAGGAREAAGPGVDAVCQVRAGGFRARGPTGARRYAYQAFAEHVVTAQALAELAPL</sequence>
<keyword evidence="2" id="KW-1185">Reference proteome</keyword>
<dbReference type="EMBL" id="CAUYUJ010002790">
    <property type="protein sequence ID" value="CAK0802396.1"/>
    <property type="molecule type" value="Genomic_DNA"/>
</dbReference>
<accession>A0ABN9Q9Y2</accession>
<organism evidence="1 2">
    <name type="scientific">Prorocentrum cordatum</name>
    <dbReference type="NCBI Taxonomy" id="2364126"/>
    <lineage>
        <taxon>Eukaryota</taxon>
        <taxon>Sar</taxon>
        <taxon>Alveolata</taxon>
        <taxon>Dinophyceae</taxon>
        <taxon>Prorocentrales</taxon>
        <taxon>Prorocentraceae</taxon>
        <taxon>Prorocentrum</taxon>
    </lineage>
</organism>
<evidence type="ECO:0000313" key="2">
    <source>
        <dbReference type="Proteomes" id="UP001189429"/>
    </source>
</evidence>
<reference evidence="1" key="1">
    <citation type="submission" date="2023-10" db="EMBL/GenBank/DDBJ databases">
        <authorList>
            <person name="Chen Y."/>
            <person name="Shah S."/>
            <person name="Dougan E. K."/>
            <person name="Thang M."/>
            <person name="Chan C."/>
        </authorList>
    </citation>
    <scope>NUCLEOTIDE SEQUENCE [LARGE SCALE GENOMIC DNA]</scope>
</reference>
<feature type="non-terminal residue" evidence="1">
    <location>
        <position position="1"/>
    </location>
</feature>
<protein>
    <recommendedName>
        <fullName evidence="3">Beta-galactosidase</fullName>
    </recommendedName>
</protein>
<proteinExistence type="predicted"/>
<evidence type="ECO:0000313" key="1">
    <source>
        <dbReference type="EMBL" id="CAK0802396.1"/>
    </source>
</evidence>